<dbReference type="AlphaFoldDB" id="A0A844XGA1"/>
<proteinExistence type="predicted"/>
<dbReference type="Proteomes" id="UP000461409">
    <property type="component" value="Unassembled WGS sequence"/>
</dbReference>
<evidence type="ECO:0000259" key="1">
    <source>
        <dbReference type="Pfam" id="PF07007"/>
    </source>
</evidence>
<dbReference type="EMBL" id="WUBR01000002">
    <property type="protein sequence ID" value="MWV28608.1"/>
    <property type="molecule type" value="Genomic_DNA"/>
</dbReference>
<sequence>MSIAYSLLFLLAHHSTDCSEPLTQQAMNHCAGVEFEEADKALNEQWRKTAAEMRRLDAATDYDDGRPGYFENLLAAQRAWLTFRDRHCASEGYFARGGSLEPLLVATCKTELTRDRTEQLKELADRPN</sequence>
<protein>
    <submittedName>
        <fullName evidence="2">DUF1311 domain-containing protein</fullName>
    </submittedName>
</protein>
<comment type="caution">
    <text evidence="2">The sequence shown here is derived from an EMBL/GenBank/DDBJ whole genome shotgun (WGS) entry which is preliminary data.</text>
</comment>
<dbReference type="Gene3D" id="1.20.1270.180">
    <property type="match status" value="1"/>
</dbReference>
<reference evidence="2 3" key="2">
    <citation type="submission" date="2020-02" db="EMBL/GenBank/DDBJ databases">
        <title>Erythrobacter dongmakensis sp. nov., isolated from a tidal mudflat.</title>
        <authorList>
            <person name="Kim I.S."/>
        </authorList>
    </citation>
    <scope>NUCLEOTIDE SEQUENCE [LARGE SCALE GENOMIC DNA]</scope>
    <source>
        <strain evidence="2 3">GH3-10</strain>
    </source>
</reference>
<keyword evidence="3" id="KW-1185">Reference proteome</keyword>
<accession>A0A844XGA1</accession>
<evidence type="ECO:0000313" key="2">
    <source>
        <dbReference type="EMBL" id="MWV28608.1"/>
    </source>
</evidence>
<feature type="domain" description="Lysozyme inhibitor LprI-like N-terminal" evidence="1">
    <location>
        <begin position="22"/>
        <end position="120"/>
    </location>
</feature>
<dbReference type="InterPro" id="IPR009739">
    <property type="entry name" value="LprI-like_N"/>
</dbReference>
<evidence type="ECO:0000313" key="3">
    <source>
        <dbReference type="Proteomes" id="UP000461409"/>
    </source>
</evidence>
<reference evidence="2 3" key="1">
    <citation type="submission" date="2019-12" db="EMBL/GenBank/DDBJ databases">
        <authorList>
            <person name="Lee S.D."/>
        </authorList>
    </citation>
    <scope>NUCLEOTIDE SEQUENCE [LARGE SCALE GENOMIC DNA]</scope>
    <source>
        <strain evidence="2 3">GH3-10</strain>
    </source>
</reference>
<dbReference type="Pfam" id="PF07007">
    <property type="entry name" value="LprI"/>
    <property type="match status" value="1"/>
</dbReference>
<gene>
    <name evidence="2" type="ORF">GRF63_11900</name>
</gene>
<name>A0A844XGA1_9SPHN</name>
<organism evidence="2 3">
    <name type="scientific">Aurantiacibacter rhizosphaerae</name>
    <dbReference type="NCBI Taxonomy" id="2691582"/>
    <lineage>
        <taxon>Bacteria</taxon>
        <taxon>Pseudomonadati</taxon>
        <taxon>Pseudomonadota</taxon>
        <taxon>Alphaproteobacteria</taxon>
        <taxon>Sphingomonadales</taxon>
        <taxon>Erythrobacteraceae</taxon>
        <taxon>Aurantiacibacter</taxon>
    </lineage>
</organism>
<dbReference type="RefSeq" id="WP_160486191.1">
    <property type="nucleotide sequence ID" value="NZ_WUBR01000002.1"/>
</dbReference>